<evidence type="ECO:0000313" key="2">
    <source>
        <dbReference type="Proteomes" id="UP000271624"/>
    </source>
</evidence>
<reference evidence="1" key="1">
    <citation type="submission" date="2018-12" db="EMBL/GenBank/DDBJ databases">
        <authorList>
            <person name="Will S."/>
            <person name="Neumann-Schaal M."/>
            <person name="Henke P."/>
        </authorList>
    </citation>
    <scope>NUCLEOTIDE SEQUENCE</scope>
    <source>
        <strain evidence="1">PCC 7102</strain>
    </source>
</reference>
<proteinExistence type="predicted"/>
<protein>
    <submittedName>
        <fullName evidence="1">Uncharacterized protein</fullName>
    </submittedName>
</protein>
<evidence type="ECO:0000313" key="1">
    <source>
        <dbReference type="EMBL" id="RUS94926.1"/>
    </source>
</evidence>
<name>A0A3S1IBH4_9CYAN</name>
<gene>
    <name evidence="1" type="ORF">DSM106972_091770</name>
</gene>
<dbReference type="RefSeq" id="WP_127087126.1">
    <property type="nucleotide sequence ID" value="NZ_RSCL01000045.1"/>
</dbReference>
<dbReference type="OrthoDB" id="582303at2"/>
<dbReference type="Proteomes" id="UP000271624">
    <property type="component" value="Unassembled WGS sequence"/>
</dbReference>
<sequence length="246" mass="27905">MNEKYIQLEIWDLLEEARSAPLEVDWRLLWDGLDASLIDLDTTEQLQVAADALVQMVEVFHTRSVETFEEIESVIGDDGPVMGDADFAVFVRQTMDIRFDEFIEPLVSSIRKPYVWAPDTANHSIVQIVDKETLLETLAYTEEVTSEQAWESVLNIAHSEDVEAWVSKIREYIGVAPTQIITVSGLMRAPLELAPVEVWLGLLLGSLNMVRDCKFNFDCYDVFCEQFYASDILIEMEASMSGAYCS</sequence>
<accession>A0A3S1IBH4</accession>
<dbReference type="AlphaFoldDB" id="A0A3S1IBH4"/>
<dbReference type="EMBL" id="RSCL01000045">
    <property type="protein sequence ID" value="RUS94926.1"/>
    <property type="molecule type" value="Genomic_DNA"/>
</dbReference>
<organism evidence="1 2">
    <name type="scientific">Dulcicalothrix desertica PCC 7102</name>
    <dbReference type="NCBI Taxonomy" id="232991"/>
    <lineage>
        <taxon>Bacteria</taxon>
        <taxon>Bacillati</taxon>
        <taxon>Cyanobacteriota</taxon>
        <taxon>Cyanophyceae</taxon>
        <taxon>Nostocales</taxon>
        <taxon>Calotrichaceae</taxon>
        <taxon>Dulcicalothrix</taxon>
    </lineage>
</organism>
<reference evidence="1" key="2">
    <citation type="journal article" date="2019" name="Genome Biol. Evol.">
        <title>Day and night: Metabolic profiles and evolutionary relationships of six axenic non-marine cyanobacteria.</title>
        <authorList>
            <person name="Will S.E."/>
            <person name="Henke P."/>
            <person name="Boedeker C."/>
            <person name="Huang S."/>
            <person name="Brinkmann H."/>
            <person name="Rohde M."/>
            <person name="Jarek M."/>
            <person name="Friedl T."/>
            <person name="Seufert S."/>
            <person name="Schumacher M."/>
            <person name="Overmann J."/>
            <person name="Neumann-Schaal M."/>
            <person name="Petersen J."/>
        </authorList>
    </citation>
    <scope>NUCLEOTIDE SEQUENCE [LARGE SCALE GENOMIC DNA]</scope>
    <source>
        <strain evidence="1">PCC 7102</strain>
    </source>
</reference>
<comment type="caution">
    <text evidence="1">The sequence shown here is derived from an EMBL/GenBank/DDBJ whole genome shotgun (WGS) entry which is preliminary data.</text>
</comment>
<keyword evidence="2" id="KW-1185">Reference proteome</keyword>